<dbReference type="Gene3D" id="3.30.160.250">
    <property type="match status" value="1"/>
</dbReference>
<dbReference type="Proteomes" id="UP000886889">
    <property type="component" value="Unassembled WGS sequence"/>
</dbReference>
<dbReference type="PANTHER" id="PTHR34504:SF2">
    <property type="entry name" value="UPF0150 PROTEIN SSL0259"/>
    <property type="match status" value="1"/>
</dbReference>
<dbReference type="PANTHER" id="PTHR34504">
    <property type="entry name" value="ANTITOXIN HICB"/>
    <property type="match status" value="1"/>
</dbReference>
<evidence type="ECO:0000313" key="3">
    <source>
        <dbReference type="Proteomes" id="UP000886889"/>
    </source>
</evidence>
<protein>
    <submittedName>
        <fullName evidence="2">Type II toxin-antitoxin system HicB family antitoxin</fullName>
    </submittedName>
</protein>
<evidence type="ECO:0000259" key="1">
    <source>
        <dbReference type="Pfam" id="PF15919"/>
    </source>
</evidence>
<dbReference type="InterPro" id="IPR031807">
    <property type="entry name" value="HicB-like"/>
</dbReference>
<dbReference type="InterPro" id="IPR051404">
    <property type="entry name" value="TA_system_antitoxin"/>
</dbReference>
<dbReference type="AlphaFoldDB" id="A0A9D1T9C4"/>
<evidence type="ECO:0000313" key="2">
    <source>
        <dbReference type="EMBL" id="HIV23472.1"/>
    </source>
</evidence>
<feature type="domain" description="HicB-like antitoxin of toxin-antitoxin system" evidence="1">
    <location>
        <begin position="5"/>
        <end position="63"/>
    </location>
</feature>
<name>A0A9D1T9C4_9FIRM</name>
<sequence>MKFIYPAVFHREEDGTYTGYFPDLEDCAVRGETLEDAVDEAHDAAEAWLAVELEEDVPLPLISDHKDIPVREGDEIRNICITVRFYEGWDE</sequence>
<accession>A0A9D1T9C4</accession>
<reference evidence="2" key="2">
    <citation type="journal article" date="2021" name="PeerJ">
        <title>Extensive microbial diversity within the chicken gut microbiome revealed by metagenomics and culture.</title>
        <authorList>
            <person name="Gilroy R."/>
            <person name="Ravi A."/>
            <person name="Getino M."/>
            <person name="Pursley I."/>
            <person name="Horton D.L."/>
            <person name="Alikhan N.F."/>
            <person name="Baker D."/>
            <person name="Gharbi K."/>
            <person name="Hall N."/>
            <person name="Watson M."/>
            <person name="Adriaenssens E.M."/>
            <person name="Foster-Nyarko E."/>
            <person name="Jarju S."/>
            <person name="Secka A."/>
            <person name="Antonio M."/>
            <person name="Oren A."/>
            <person name="Chaudhuri R.R."/>
            <person name="La Ragione R."/>
            <person name="Hildebrand F."/>
            <person name="Pallen M.J."/>
        </authorList>
    </citation>
    <scope>NUCLEOTIDE SEQUENCE</scope>
    <source>
        <strain evidence="2">ChiBcec6-7307</strain>
    </source>
</reference>
<gene>
    <name evidence="2" type="ORF">IAC80_05985</name>
</gene>
<proteinExistence type="predicted"/>
<comment type="caution">
    <text evidence="2">The sequence shown here is derived from an EMBL/GenBank/DDBJ whole genome shotgun (WGS) entry which is preliminary data.</text>
</comment>
<dbReference type="EMBL" id="DVOS01000052">
    <property type="protein sequence ID" value="HIV23472.1"/>
    <property type="molecule type" value="Genomic_DNA"/>
</dbReference>
<reference evidence="2" key="1">
    <citation type="submission" date="2020-10" db="EMBL/GenBank/DDBJ databases">
        <authorList>
            <person name="Gilroy R."/>
        </authorList>
    </citation>
    <scope>NUCLEOTIDE SEQUENCE</scope>
    <source>
        <strain evidence="2">ChiBcec6-7307</strain>
    </source>
</reference>
<organism evidence="2 3">
    <name type="scientific">Candidatus Merdiplasma excrementigallinarum</name>
    <dbReference type="NCBI Taxonomy" id="2840864"/>
    <lineage>
        <taxon>Bacteria</taxon>
        <taxon>Bacillati</taxon>
        <taxon>Bacillota</taxon>
        <taxon>Clostridia</taxon>
        <taxon>Lachnospirales</taxon>
        <taxon>Lachnospiraceae</taxon>
        <taxon>Lachnospiraceae incertae sedis</taxon>
        <taxon>Candidatus Merdiplasma</taxon>
    </lineage>
</organism>
<dbReference type="Pfam" id="PF15919">
    <property type="entry name" value="HicB_lk_antitox"/>
    <property type="match status" value="1"/>
</dbReference>
<dbReference type="SUPFAM" id="SSF143100">
    <property type="entry name" value="TTHA1013/TTHA0281-like"/>
    <property type="match status" value="1"/>
</dbReference>
<dbReference type="InterPro" id="IPR035069">
    <property type="entry name" value="TTHA1013/TTHA0281-like"/>
</dbReference>